<keyword evidence="3" id="KW-0813">Transport</keyword>
<dbReference type="RefSeq" id="WP_353648398.1">
    <property type="nucleotide sequence ID" value="NZ_CP159218.1"/>
</dbReference>
<dbReference type="SUPFAM" id="SSF103473">
    <property type="entry name" value="MFS general substrate transporter"/>
    <property type="match status" value="1"/>
</dbReference>
<protein>
    <submittedName>
        <fullName evidence="11">MFS transporter</fullName>
    </submittedName>
</protein>
<evidence type="ECO:0000256" key="1">
    <source>
        <dbReference type="ARBA" id="ARBA00004651"/>
    </source>
</evidence>
<feature type="transmembrane region" description="Helical" evidence="9">
    <location>
        <begin position="172"/>
        <end position="190"/>
    </location>
</feature>
<feature type="transmembrane region" description="Helical" evidence="9">
    <location>
        <begin position="246"/>
        <end position="267"/>
    </location>
</feature>
<dbReference type="Pfam" id="PF07690">
    <property type="entry name" value="MFS_1"/>
    <property type="match status" value="1"/>
</dbReference>
<evidence type="ECO:0000256" key="4">
    <source>
        <dbReference type="ARBA" id="ARBA00022475"/>
    </source>
</evidence>
<evidence type="ECO:0000256" key="9">
    <source>
        <dbReference type="SAM" id="Phobius"/>
    </source>
</evidence>
<evidence type="ECO:0000256" key="2">
    <source>
        <dbReference type="ARBA" id="ARBA00008240"/>
    </source>
</evidence>
<keyword evidence="5 9" id="KW-0812">Transmembrane</keyword>
<dbReference type="AlphaFoldDB" id="A0AAU8DKU0"/>
<evidence type="ECO:0000256" key="5">
    <source>
        <dbReference type="ARBA" id="ARBA00022692"/>
    </source>
</evidence>
<keyword evidence="6" id="KW-0769">Symport</keyword>
<feature type="domain" description="Major facilitator superfamily (MFS) profile" evidence="10">
    <location>
        <begin position="24"/>
        <end position="429"/>
    </location>
</feature>
<accession>A0AAU8DKU0</accession>
<feature type="transmembrane region" description="Helical" evidence="9">
    <location>
        <begin position="127"/>
        <end position="152"/>
    </location>
</feature>
<feature type="transmembrane region" description="Helical" evidence="9">
    <location>
        <begin position="406"/>
        <end position="424"/>
    </location>
</feature>
<evidence type="ECO:0000256" key="3">
    <source>
        <dbReference type="ARBA" id="ARBA00022448"/>
    </source>
</evidence>
<feature type="transmembrane region" description="Helical" evidence="9">
    <location>
        <begin position="311"/>
        <end position="330"/>
    </location>
</feature>
<dbReference type="InterPro" id="IPR011701">
    <property type="entry name" value="MFS"/>
</dbReference>
<proteinExistence type="inferred from homology"/>
<dbReference type="InterPro" id="IPR020846">
    <property type="entry name" value="MFS_dom"/>
</dbReference>
<keyword evidence="7 9" id="KW-1133">Transmembrane helix</keyword>
<evidence type="ECO:0000313" key="11">
    <source>
        <dbReference type="EMBL" id="XCG62783.1"/>
    </source>
</evidence>
<dbReference type="GO" id="GO:0015293">
    <property type="term" value="F:symporter activity"/>
    <property type="evidence" value="ECO:0007669"/>
    <property type="project" value="UniProtKB-KW"/>
</dbReference>
<organism evidence="11">
    <name type="scientific">Nakamurella sp. A5-74</name>
    <dbReference type="NCBI Taxonomy" id="3158264"/>
    <lineage>
        <taxon>Bacteria</taxon>
        <taxon>Bacillati</taxon>
        <taxon>Actinomycetota</taxon>
        <taxon>Actinomycetes</taxon>
        <taxon>Nakamurellales</taxon>
        <taxon>Nakamurellaceae</taxon>
        <taxon>Nakamurella</taxon>
    </lineage>
</organism>
<feature type="transmembrane region" description="Helical" evidence="9">
    <location>
        <begin position="96"/>
        <end position="121"/>
    </location>
</feature>
<feature type="transmembrane region" description="Helical" evidence="9">
    <location>
        <begin position="196"/>
        <end position="215"/>
    </location>
</feature>
<dbReference type="InterPro" id="IPR036259">
    <property type="entry name" value="MFS_trans_sf"/>
</dbReference>
<dbReference type="EMBL" id="CP159218">
    <property type="protein sequence ID" value="XCG62783.1"/>
    <property type="molecule type" value="Genomic_DNA"/>
</dbReference>
<dbReference type="InterPro" id="IPR005829">
    <property type="entry name" value="Sugar_transporter_CS"/>
</dbReference>
<dbReference type="PANTHER" id="PTHR43528">
    <property type="entry name" value="ALPHA-KETOGLUTARATE PERMEASE"/>
    <property type="match status" value="1"/>
</dbReference>
<keyword evidence="4" id="KW-1003">Cell membrane</keyword>
<dbReference type="InterPro" id="IPR051084">
    <property type="entry name" value="H+-coupled_symporters"/>
</dbReference>
<evidence type="ECO:0000256" key="7">
    <source>
        <dbReference type="ARBA" id="ARBA00022989"/>
    </source>
</evidence>
<reference evidence="11" key="1">
    <citation type="submission" date="2024-05" db="EMBL/GenBank/DDBJ databases">
        <authorList>
            <person name="Cai S.Y."/>
            <person name="Jin L.M."/>
            <person name="Li H.R."/>
        </authorList>
    </citation>
    <scope>NUCLEOTIDE SEQUENCE</scope>
    <source>
        <strain evidence="11">A5-74</strain>
    </source>
</reference>
<evidence type="ECO:0000256" key="8">
    <source>
        <dbReference type="ARBA" id="ARBA00023136"/>
    </source>
</evidence>
<dbReference type="PROSITE" id="PS50850">
    <property type="entry name" value="MFS"/>
    <property type="match status" value="1"/>
</dbReference>
<feature type="transmembrane region" description="Helical" evidence="9">
    <location>
        <begin position="376"/>
        <end position="400"/>
    </location>
</feature>
<comment type="similarity">
    <text evidence="2">Belongs to the major facilitator superfamily. Metabolite:H+ Symporter (MHS) family (TC 2.A.1.6) family.</text>
</comment>
<sequence length="431" mass="45718">MVDTPITLRAPRPTDSDRARARKAVVASSIGNALEWFDIIVYSSFATVIARVFFPGLSGFAGLMMSFLLFAVTYLIRPVGAAVIGNYADRVGRKKALSLTIIAMMIGTLLMAVAPSAAAIGPVAAGLWLLVSRLIQGFSAGGEFGTATTFLVESAPDRKGFYGSWQVATQGAAMFLASLFGLVIFTQLTPAQIDSWGWRVPFFFGVLIGPVGWYIRRKMDETAEFTDAEKVKSPLGSALTTHLTRVLASAGIVGLASISVYLILYMPTYSVKSLGLPSYAGYLGGIIAGLVTLCGTPFVGKLADRVGAGRVMTIAAAAAAVFAWPLFKILNTWPSVGTLTVVQIGFGILMALYFGPLPALYADLFPTAVRTTGMAVGYNIGVLLFGGFAGLIFTALIEWTGSNMSLIYYFIAVALLSLVAVVVARRSFGLR</sequence>
<keyword evidence="8 9" id="KW-0472">Membrane</keyword>
<evidence type="ECO:0000256" key="6">
    <source>
        <dbReference type="ARBA" id="ARBA00022847"/>
    </source>
</evidence>
<evidence type="ECO:0000259" key="10">
    <source>
        <dbReference type="PROSITE" id="PS50850"/>
    </source>
</evidence>
<dbReference type="GO" id="GO:0005886">
    <property type="term" value="C:plasma membrane"/>
    <property type="evidence" value="ECO:0007669"/>
    <property type="project" value="UniProtKB-SubCell"/>
</dbReference>
<dbReference type="PROSITE" id="PS00216">
    <property type="entry name" value="SUGAR_TRANSPORT_1"/>
    <property type="match status" value="1"/>
</dbReference>
<comment type="subcellular location">
    <subcellularLocation>
        <location evidence="1">Cell membrane</location>
        <topology evidence="1">Multi-pass membrane protein</topology>
    </subcellularLocation>
</comment>
<gene>
    <name evidence="11" type="ORF">ABLG96_16375</name>
</gene>
<feature type="transmembrane region" description="Helical" evidence="9">
    <location>
        <begin position="36"/>
        <end position="54"/>
    </location>
</feature>
<feature type="transmembrane region" description="Helical" evidence="9">
    <location>
        <begin position="279"/>
        <end position="299"/>
    </location>
</feature>
<name>A0AAU8DKU0_9ACTN</name>
<feature type="transmembrane region" description="Helical" evidence="9">
    <location>
        <begin position="336"/>
        <end position="355"/>
    </location>
</feature>
<feature type="transmembrane region" description="Helical" evidence="9">
    <location>
        <begin position="60"/>
        <end position="84"/>
    </location>
</feature>
<dbReference type="Gene3D" id="1.20.1250.20">
    <property type="entry name" value="MFS general substrate transporter like domains"/>
    <property type="match status" value="1"/>
</dbReference>
<dbReference type="PANTHER" id="PTHR43528:SF8">
    <property type="entry name" value="BLR0239 PROTEIN"/>
    <property type="match status" value="1"/>
</dbReference>